<evidence type="ECO:0000313" key="1">
    <source>
        <dbReference type="EMBL" id="MSN96700.1"/>
    </source>
</evidence>
<dbReference type="Gene3D" id="3.10.129.10">
    <property type="entry name" value="Hotdog Thioesterase"/>
    <property type="match status" value="1"/>
</dbReference>
<name>A0A6L5WHN6_9BACT</name>
<sequence>MYDVKNLIPHSGVMVLVDEVVFVDDVSIITKSVIKNSPFINDGKFLSFQLIEIMAQSLGVYKSCNDKTSANDVAFLIGCRKFEILKPFLEIGDEILIDAKLSIQDESGFGVYDCKCYLDKILVAKASISVFNPNKEKLAEIKNA</sequence>
<comment type="caution">
    <text evidence="1">The sequence shown here is derived from an EMBL/GenBank/DDBJ whole genome shotgun (WGS) entry which is preliminary data.</text>
</comment>
<protein>
    <submittedName>
        <fullName evidence="1">Thioester dehydrase</fullName>
    </submittedName>
</protein>
<dbReference type="InterPro" id="IPR029069">
    <property type="entry name" value="HotDog_dom_sf"/>
</dbReference>
<proteinExistence type="predicted"/>
<dbReference type="Pfam" id="PF22817">
    <property type="entry name" value="ApeP-like"/>
    <property type="match status" value="1"/>
</dbReference>
<keyword evidence="2" id="KW-1185">Reference proteome</keyword>
<dbReference type="SUPFAM" id="SSF54637">
    <property type="entry name" value="Thioesterase/thiol ester dehydrase-isomerase"/>
    <property type="match status" value="1"/>
</dbReference>
<organism evidence="1 2">
    <name type="scientific">Campylobacter portucalensis</name>
    <dbReference type="NCBI Taxonomy" id="2608384"/>
    <lineage>
        <taxon>Bacteria</taxon>
        <taxon>Pseudomonadati</taxon>
        <taxon>Campylobacterota</taxon>
        <taxon>Epsilonproteobacteria</taxon>
        <taxon>Campylobacterales</taxon>
        <taxon>Campylobacteraceae</taxon>
        <taxon>Campylobacter</taxon>
    </lineage>
</organism>
<dbReference type="InterPro" id="IPR016776">
    <property type="entry name" value="ApeP-like_dehydratase"/>
</dbReference>
<dbReference type="AlphaFoldDB" id="A0A6L5WHN6"/>
<dbReference type="RefSeq" id="WP_154570967.1">
    <property type="nucleotide sequence ID" value="NZ_VWSJ01000023.1"/>
</dbReference>
<dbReference type="Proteomes" id="UP000476338">
    <property type="component" value="Unassembled WGS sequence"/>
</dbReference>
<dbReference type="EMBL" id="VWSJ01000023">
    <property type="protein sequence ID" value="MSN96700.1"/>
    <property type="molecule type" value="Genomic_DNA"/>
</dbReference>
<reference evidence="1 2" key="1">
    <citation type="submission" date="2019-09" db="EMBL/GenBank/DDBJ databases">
        <authorList>
            <person name="Silva M."/>
            <person name="Pereira G."/>
            <person name="Lopes-Da-Costa L."/>
            <person name="Silva E."/>
        </authorList>
    </citation>
    <scope>NUCLEOTIDE SEQUENCE [LARGE SCALE GENOMIC DNA]</scope>
    <source>
        <strain evidence="1 2">FMV-PI01</strain>
    </source>
</reference>
<accession>A0A6L5WHN6</accession>
<gene>
    <name evidence="1" type="ORF">F1B92_05920</name>
</gene>
<reference evidence="1 2" key="2">
    <citation type="submission" date="2020-03" db="EMBL/GenBank/DDBJ databases">
        <title>Campylobacter portucalensis sp. nov., a new species of Campylobacter isolated from the reproductive tract of bulls.</title>
        <authorList>
            <person name="Silva M.F."/>
            <person name="Pereira G."/>
            <person name="Carneiro C."/>
            <person name="Hemphill A."/>
            <person name="Mateus L."/>
            <person name="Lopes-Da-Costa L."/>
            <person name="Silva E."/>
        </authorList>
    </citation>
    <scope>NUCLEOTIDE SEQUENCE [LARGE SCALE GENOMIC DNA]</scope>
    <source>
        <strain evidence="1 2">FMV-PI01</strain>
    </source>
</reference>
<evidence type="ECO:0000313" key="2">
    <source>
        <dbReference type="Proteomes" id="UP000476338"/>
    </source>
</evidence>